<dbReference type="GO" id="GO:0050660">
    <property type="term" value="F:flavin adenine dinucleotide binding"/>
    <property type="evidence" value="ECO:0007669"/>
    <property type="project" value="InterPro"/>
</dbReference>
<evidence type="ECO:0000256" key="2">
    <source>
        <dbReference type="ARBA" id="ARBA00009347"/>
    </source>
</evidence>
<dbReference type="Proteomes" id="UP000494117">
    <property type="component" value="Unassembled WGS sequence"/>
</dbReference>
<dbReference type="Pfam" id="PF02771">
    <property type="entry name" value="Acyl-CoA_dh_N"/>
    <property type="match status" value="1"/>
</dbReference>
<dbReference type="InterPro" id="IPR046373">
    <property type="entry name" value="Acyl-CoA_Oxase/DH_mid-dom_sf"/>
</dbReference>
<organism evidence="9 10">
    <name type="scientific">Achromobacter anxifer</name>
    <dbReference type="NCBI Taxonomy" id="1287737"/>
    <lineage>
        <taxon>Bacteria</taxon>
        <taxon>Pseudomonadati</taxon>
        <taxon>Pseudomonadota</taxon>
        <taxon>Betaproteobacteria</taxon>
        <taxon>Burkholderiales</taxon>
        <taxon>Alcaligenaceae</taxon>
        <taxon>Achromobacter</taxon>
    </lineage>
</organism>
<evidence type="ECO:0000256" key="5">
    <source>
        <dbReference type="ARBA" id="ARBA00023002"/>
    </source>
</evidence>
<dbReference type="InterPro" id="IPR013786">
    <property type="entry name" value="AcylCoA_DH/ox_N"/>
</dbReference>
<comment type="cofactor">
    <cofactor evidence="1">
        <name>FAD</name>
        <dbReference type="ChEBI" id="CHEBI:57692"/>
    </cofactor>
</comment>
<evidence type="ECO:0000313" key="9">
    <source>
        <dbReference type="EMBL" id="CAB3842949.1"/>
    </source>
</evidence>
<feature type="domain" description="Acyl-CoA oxidase/dehydrogenase middle" evidence="7">
    <location>
        <begin position="159"/>
        <end position="251"/>
    </location>
</feature>
<dbReference type="PANTHER" id="PTHR43884:SF12">
    <property type="entry name" value="ISOVALERYL-COA DEHYDROGENASE, MITOCHONDRIAL-RELATED"/>
    <property type="match status" value="1"/>
</dbReference>
<evidence type="ECO:0000256" key="3">
    <source>
        <dbReference type="ARBA" id="ARBA00022630"/>
    </source>
</evidence>
<dbReference type="InterPro" id="IPR009075">
    <property type="entry name" value="AcylCo_DH/oxidase_C"/>
</dbReference>
<dbReference type="Gene3D" id="1.10.540.10">
    <property type="entry name" value="Acyl-CoA dehydrogenase/oxidase, N-terminal domain"/>
    <property type="match status" value="1"/>
</dbReference>
<dbReference type="FunFam" id="1.20.140.10:FF:000001">
    <property type="entry name" value="Acyl-CoA dehydrogenase"/>
    <property type="match status" value="1"/>
</dbReference>
<keyword evidence="3" id="KW-0285">Flavoprotein</keyword>
<dbReference type="Pfam" id="PF02770">
    <property type="entry name" value="Acyl-CoA_dh_M"/>
    <property type="match status" value="1"/>
</dbReference>
<dbReference type="FunFam" id="1.10.540.10:FF:000002">
    <property type="entry name" value="Acyl-CoA dehydrogenase FadE19"/>
    <property type="match status" value="1"/>
</dbReference>
<accession>A0A6S7CF58</accession>
<dbReference type="SUPFAM" id="SSF56645">
    <property type="entry name" value="Acyl-CoA dehydrogenase NM domain-like"/>
    <property type="match status" value="1"/>
</dbReference>
<evidence type="ECO:0000256" key="4">
    <source>
        <dbReference type="ARBA" id="ARBA00022827"/>
    </source>
</evidence>
<reference evidence="9 10" key="1">
    <citation type="submission" date="2020-04" db="EMBL/GenBank/DDBJ databases">
        <authorList>
            <person name="De Canck E."/>
        </authorList>
    </citation>
    <scope>NUCLEOTIDE SEQUENCE [LARGE SCALE GENOMIC DNA]</scope>
    <source>
        <strain evidence="9 10">LMG 26858</strain>
    </source>
</reference>
<feature type="domain" description="Acyl-CoA dehydrogenase/oxidase N-terminal" evidence="8">
    <location>
        <begin position="42"/>
        <end position="153"/>
    </location>
</feature>
<dbReference type="InterPro" id="IPR037069">
    <property type="entry name" value="AcylCoA_DH/ox_N_sf"/>
</dbReference>
<protein>
    <submittedName>
        <fullName evidence="9">Acyl-CoA dehydrogenase</fullName>
        <ecNumber evidence="9">1.3.99.-</ecNumber>
    </submittedName>
</protein>
<dbReference type="AlphaFoldDB" id="A0A6S7CF58"/>
<keyword evidence="4" id="KW-0274">FAD</keyword>
<feature type="domain" description="Acyl-CoA dehydrogenase/oxidase C-terminal" evidence="6">
    <location>
        <begin position="269"/>
        <end position="411"/>
    </location>
</feature>
<comment type="similarity">
    <text evidence="2">Belongs to the acyl-CoA dehydrogenase family.</text>
</comment>
<name>A0A6S7CF58_9BURK</name>
<dbReference type="PANTHER" id="PTHR43884">
    <property type="entry name" value="ACYL-COA DEHYDROGENASE"/>
    <property type="match status" value="1"/>
</dbReference>
<dbReference type="Gene3D" id="2.40.110.10">
    <property type="entry name" value="Butyryl-CoA Dehydrogenase, subunit A, domain 2"/>
    <property type="match status" value="1"/>
</dbReference>
<dbReference type="Pfam" id="PF00441">
    <property type="entry name" value="Acyl-CoA_dh_1"/>
    <property type="match status" value="1"/>
</dbReference>
<keyword evidence="10" id="KW-1185">Reference proteome</keyword>
<dbReference type="Gene3D" id="1.20.140.10">
    <property type="entry name" value="Butyryl-CoA Dehydrogenase, subunit A, domain 3"/>
    <property type="match status" value="1"/>
</dbReference>
<dbReference type="GO" id="GO:0003995">
    <property type="term" value="F:acyl-CoA dehydrogenase activity"/>
    <property type="evidence" value="ECO:0007669"/>
    <property type="project" value="TreeGrafter"/>
</dbReference>
<dbReference type="InterPro" id="IPR036250">
    <property type="entry name" value="AcylCo_DH-like_C"/>
</dbReference>
<dbReference type="InterPro" id="IPR009100">
    <property type="entry name" value="AcylCoA_DH/oxidase_NM_dom_sf"/>
</dbReference>
<dbReference type="EC" id="1.3.99.-" evidence="9"/>
<dbReference type="InterPro" id="IPR006091">
    <property type="entry name" value="Acyl-CoA_Oxase/DH_mid-dom"/>
</dbReference>
<evidence type="ECO:0000259" key="7">
    <source>
        <dbReference type="Pfam" id="PF02770"/>
    </source>
</evidence>
<dbReference type="SUPFAM" id="SSF47203">
    <property type="entry name" value="Acyl-CoA dehydrogenase C-terminal domain-like"/>
    <property type="match status" value="1"/>
</dbReference>
<evidence type="ECO:0000259" key="6">
    <source>
        <dbReference type="Pfam" id="PF00441"/>
    </source>
</evidence>
<evidence type="ECO:0000256" key="1">
    <source>
        <dbReference type="ARBA" id="ARBA00001974"/>
    </source>
</evidence>
<keyword evidence="5 9" id="KW-0560">Oxidoreductase</keyword>
<evidence type="ECO:0000313" key="10">
    <source>
        <dbReference type="Proteomes" id="UP000494117"/>
    </source>
</evidence>
<dbReference type="EMBL" id="CADILG010000006">
    <property type="protein sequence ID" value="CAB3842949.1"/>
    <property type="molecule type" value="Genomic_DNA"/>
</dbReference>
<gene>
    <name evidence="9" type="primary">acdA_2</name>
    <name evidence="9" type="ORF">LMG26858_01297</name>
</gene>
<proteinExistence type="inferred from homology"/>
<sequence>MIFFNENIFLYNEYIASRDGLAAGAARRDKRSISVSLSFAFSNEHEAVRDTVRRLCQEELAPLVFDAEEQETFPRHVFERWGDLGLLGVRYPEADGGSGLDKVSDCIVREELSYLSQAFASTWSAHTHLGIWPIWKAGTAAQKSRFLAPALAGRKVAGFGLSEPDGGSNVRAMKTRAERVEGGWRLHGSKLYITNAPFADFLLVAARTSPELRSESISLFIVELPNPGFEIAKLKKEGIRASETALIHIDNAFVPDDCLLGETTGTYPLILESLSENRVGVAANALGMARAAFDAASAYANDRLVAGKRIGQYQAIGHKLAEMSAQIEAARWLVYYGAWRVDQGTLDAATAARVKLVASETAVSVSEQAIRIFGGAGIMREYPVGRIHRDALVYIIGEGTSEIQKNIIAYSLGFKP</sequence>
<evidence type="ECO:0000259" key="8">
    <source>
        <dbReference type="Pfam" id="PF02771"/>
    </source>
</evidence>